<comment type="caution">
    <text evidence="1">The sequence shown here is derived from an EMBL/GenBank/DDBJ whole genome shotgun (WGS) entry which is preliminary data.</text>
</comment>
<sequence length="224" mass="25431">MRPGRNGKTSPDRAYFSMVWVNPLDVSLVEIGYSHNDEPRLKWHRDYSSSIYNPFEAILGLLYPQKFQLHQYVIHCCVDVRHVGLAELLFNRLGEGYIGDAGGFGQSPAGFSVSSPDDCTTAYWEDAAKSSLKQMAVEAIQKQWSRRNRDLLQENGEYERRKAVALAKPVHNLVEQFQGVVPPEDLALDDNGLIAYIAETERRLDGRTDDVVYLEEAADFYRAE</sequence>
<accession>A0A3M7J9V1</accession>
<gene>
    <name evidence="1" type="ORF">D0859_01345</name>
</gene>
<evidence type="ECO:0000313" key="2">
    <source>
        <dbReference type="Proteomes" id="UP000281677"/>
    </source>
</evidence>
<dbReference type="Proteomes" id="UP000281677">
    <property type="component" value="Unassembled WGS sequence"/>
</dbReference>
<name>A0A3M7J9V1_HORWE</name>
<reference evidence="1 2" key="1">
    <citation type="journal article" date="2018" name="BMC Genomics">
        <title>Genomic evidence for intraspecific hybridization in a clonal and extremely halotolerant yeast.</title>
        <authorList>
            <person name="Gostincar C."/>
            <person name="Stajich J.E."/>
            <person name="Zupancic J."/>
            <person name="Zalar P."/>
            <person name="Gunde-Cimerman N."/>
        </authorList>
    </citation>
    <scope>NUCLEOTIDE SEQUENCE [LARGE SCALE GENOMIC DNA]</scope>
    <source>
        <strain evidence="1 2">EXF-120</strain>
    </source>
</reference>
<dbReference type="OrthoDB" id="3902348at2759"/>
<proteinExistence type="predicted"/>
<dbReference type="EMBL" id="QWIT01000021">
    <property type="protein sequence ID" value="RMZ34533.1"/>
    <property type="molecule type" value="Genomic_DNA"/>
</dbReference>
<organism evidence="1 2">
    <name type="scientific">Hortaea werneckii</name>
    <name type="common">Black yeast</name>
    <name type="synonym">Cladosporium werneckii</name>
    <dbReference type="NCBI Taxonomy" id="91943"/>
    <lineage>
        <taxon>Eukaryota</taxon>
        <taxon>Fungi</taxon>
        <taxon>Dikarya</taxon>
        <taxon>Ascomycota</taxon>
        <taxon>Pezizomycotina</taxon>
        <taxon>Dothideomycetes</taxon>
        <taxon>Dothideomycetidae</taxon>
        <taxon>Mycosphaerellales</taxon>
        <taxon>Teratosphaeriaceae</taxon>
        <taxon>Hortaea</taxon>
    </lineage>
</organism>
<protein>
    <submittedName>
        <fullName evidence="1">Uncharacterized protein</fullName>
    </submittedName>
</protein>
<dbReference type="AlphaFoldDB" id="A0A3M7J9V1"/>
<evidence type="ECO:0000313" key="1">
    <source>
        <dbReference type="EMBL" id="RMZ34533.1"/>
    </source>
</evidence>